<dbReference type="Proteomes" id="UP000593564">
    <property type="component" value="Unassembled WGS sequence"/>
</dbReference>
<comment type="caution">
    <text evidence="2">The sequence shown here is derived from an EMBL/GenBank/DDBJ whole genome shotgun (WGS) entry which is preliminary data.</text>
</comment>
<evidence type="ECO:0000256" key="1">
    <source>
        <dbReference type="SAM" id="MobiDB-lite"/>
    </source>
</evidence>
<gene>
    <name evidence="2" type="ORF">HYC85_015240</name>
</gene>
<dbReference type="EMBL" id="JACBKZ010000007">
    <property type="protein sequence ID" value="KAF5945012.1"/>
    <property type="molecule type" value="Genomic_DNA"/>
</dbReference>
<dbReference type="AlphaFoldDB" id="A0A7J7GW53"/>
<proteinExistence type="predicted"/>
<feature type="compositionally biased region" description="Basic and acidic residues" evidence="1">
    <location>
        <begin position="36"/>
        <end position="52"/>
    </location>
</feature>
<evidence type="ECO:0000313" key="3">
    <source>
        <dbReference type="Proteomes" id="UP000593564"/>
    </source>
</evidence>
<organism evidence="2 3">
    <name type="scientific">Camellia sinensis</name>
    <name type="common">Tea plant</name>
    <name type="synonym">Thea sinensis</name>
    <dbReference type="NCBI Taxonomy" id="4442"/>
    <lineage>
        <taxon>Eukaryota</taxon>
        <taxon>Viridiplantae</taxon>
        <taxon>Streptophyta</taxon>
        <taxon>Embryophyta</taxon>
        <taxon>Tracheophyta</taxon>
        <taxon>Spermatophyta</taxon>
        <taxon>Magnoliopsida</taxon>
        <taxon>eudicotyledons</taxon>
        <taxon>Gunneridae</taxon>
        <taxon>Pentapetalae</taxon>
        <taxon>asterids</taxon>
        <taxon>Ericales</taxon>
        <taxon>Theaceae</taxon>
        <taxon>Camellia</taxon>
    </lineage>
</organism>
<sequence>MEVFEIVRSPPLTLLDPFLYKMNSEIICKHQPKPNKTTEENSTHKTKQKSETKPILQRTFVALLGNLGKGALKDYNWTAIFQDQRSNHMGVGSFQYALLIVTQQEQCVSVTKCDNGWCHAPLFITRSHYQIH</sequence>
<feature type="region of interest" description="Disordered" evidence="1">
    <location>
        <begin position="30"/>
        <end position="52"/>
    </location>
</feature>
<name>A0A7J7GW53_CAMSI</name>
<reference evidence="3" key="1">
    <citation type="journal article" date="2020" name="Nat. Commun.">
        <title>Genome assembly of wild tea tree DASZ reveals pedigree and selection history of tea varieties.</title>
        <authorList>
            <person name="Zhang W."/>
            <person name="Zhang Y."/>
            <person name="Qiu H."/>
            <person name="Guo Y."/>
            <person name="Wan H."/>
            <person name="Zhang X."/>
            <person name="Scossa F."/>
            <person name="Alseekh S."/>
            <person name="Zhang Q."/>
            <person name="Wang P."/>
            <person name="Xu L."/>
            <person name="Schmidt M.H."/>
            <person name="Jia X."/>
            <person name="Li D."/>
            <person name="Zhu A."/>
            <person name="Guo F."/>
            <person name="Chen W."/>
            <person name="Ni D."/>
            <person name="Usadel B."/>
            <person name="Fernie A.R."/>
            <person name="Wen W."/>
        </authorList>
    </citation>
    <scope>NUCLEOTIDE SEQUENCE [LARGE SCALE GENOMIC DNA]</scope>
    <source>
        <strain evidence="3">cv. G240</strain>
    </source>
</reference>
<reference evidence="2 3" key="2">
    <citation type="submission" date="2020-07" db="EMBL/GenBank/DDBJ databases">
        <title>Genome assembly of wild tea tree DASZ reveals pedigree and selection history of tea varieties.</title>
        <authorList>
            <person name="Zhang W."/>
        </authorList>
    </citation>
    <scope>NUCLEOTIDE SEQUENCE [LARGE SCALE GENOMIC DNA]</scope>
    <source>
        <strain evidence="3">cv. G240</strain>
        <tissue evidence="2">Leaf</tissue>
    </source>
</reference>
<protein>
    <submittedName>
        <fullName evidence="2">Uncharacterized protein</fullName>
    </submittedName>
</protein>
<evidence type="ECO:0000313" key="2">
    <source>
        <dbReference type="EMBL" id="KAF5945012.1"/>
    </source>
</evidence>
<keyword evidence="3" id="KW-1185">Reference proteome</keyword>
<accession>A0A7J7GW53</accession>